<organism evidence="5 6">
    <name type="scientific">Pseudokineococcus basanitobsidens</name>
    <dbReference type="NCBI Taxonomy" id="1926649"/>
    <lineage>
        <taxon>Bacteria</taxon>
        <taxon>Bacillati</taxon>
        <taxon>Actinomycetota</taxon>
        <taxon>Actinomycetes</taxon>
        <taxon>Kineosporiales</taxon>
        <taxon>Kineosporiaceae</taxon>
        <taxon>Pseudokineococcus</taxon>
    </lineage>
</organism>
<keyword evidence="1" id="KW-0805">Transcription regulation</keyword>
<evidence type="ECO:0000256" key="3">
    <source>
        <dbReference type="ARBA" id="ARBA00023163"/>
    </source>
</evidence>
<dbReference type="CDD" id="cd06170">
    <property type="entry name" value="LuxR_C_like"/>
    <property type="match status" value="1"/>
</dbReference>
<evidence type="ECO:0000256" key="1">
    <source>
        <dbReference type="ARBA" id="ARBA00023015"/>
    </source>
</evidence>
<dbReference type="PRINTS" id="PR00038">
    <property type="entry name" value="HTHLUXR"/>
</dbReference>
<keyword evidence="2" id="KW-0238">DNA-binding</keyword>
<evidence type="ECO:0000259" key="4">
    <source>
        <dbReference type="PROSITE" id="PS50043"/>
    </source>
</evidence>
<sequence length="265" mass="28638">MLTSADLRDALDVAATAAACRSMTDVADHLLPALAHLCRADAVVHHQISLLTLVEVDLAWPAGVLALDRVAAFAAVQVQHPLIRHFSTVEERGAVRISDLVPRREWRSSPVYTASHRGFGADDQMSTVLGARDGCHHAMSVVRAGRPFADRDRDLLLLLRPHVAAAVRTGLADGTPYTAVQVGPEPKVLVARGEVLPAPHDDLTPREWQVLELVATGLTSTQVGRRLGITGRTVDKHVEHLHAKLGASCRLDAVARGRALRQPSW</sequence>
<evidence type="ECO:0000256" key="2">
    <source>
        <dbReference type="ARBA" id="ARBA00023125"/>
    </source>
</evidence>
<dbReference type="PROSITE" id="PS50043">
    <property type="entry name" value="HTH_LUXR_2"/>
    <property type="match status" value="1"/>
</dbReference>
<gene>
    <name evidence="5" type="ORF">WDZ17_00275</name>
</gene>
<dbReference type="SMART" id="SM00421">
    <property type="entry name" value="HTH_LUXR"/>
    <property type="match status" value="1"/>
</dbReference>
<name>A0ABU8RF72_9ACTN</name>
<dbReference type="RefSeq" id="WP_339573119.1">
    <property type="nucleotide sequence ID" value="NZ_JBBIAA010000001.1"/>
</dbReference>
<dbReference type="InterPro" id="IPR000792">
    <property type="entry name" value="Tscrpt_reg_LuxR_C"/>
</dbReference>
<dbReference type="EMBL" id="JBBIAA010000001">
    <property type="protein sequence ID" value="MEJ5943727.1"/>
    <property type="molecule type" value="Genomic_DNA"/>
</dbReference>
<evidence type="ECO:0000313" key="6">
    <source>
        <dbReference type="Proteomes" id="UP001387100"/>
    </source>
</evidence>
<evidence type="ECO:0000313" key="5">
    <source>
        <dbReference type="EMBL" id="MEJ5943727.1"/>
    </source>
</evidence>
<dbReference type="Proteomes" id="UP001387100">
    <property type="component" value="Unassembled WGS sequence"/>
</dbReference>
<protein>
    <submittedName>
        <fullName evidence="5">Helix-turn-helix transcriptional regulator</fullName>
    </submittedName>
</protein>
<reference evidence="5 6" key="1">
    <citation type="journal article" date="2017" name="Int. J. Syst. Evol. Microbiol.">
        <title>Pseudokineococcus basanitobsidens sp. nov., isolated from volcanic rock.</title>
        <authorList>
            <person name="Lee D.W."/>
            <person name="Park M.Y."/>
            <person name="Kim J.J."/>
            <person name="Kim B.S."/>
        </authorList>
    </citation>
    <scope>NUCLEOTIDE SEQUENCE [LARGE SCALE GENOMIC DNA]</scope>
    <source>
        <strain evidence="5 6">DSM 103726</strain>
    </source>
</reference>
<keyword evidence="3" id="KW-0804">Transcription</keyword>
<dbReference type="Pfam" id="PF00196">
    <property type="entry name" value="GerE"/>
    <property type="match status" value="1"/>
</dbReference>
<feature type="domain" description="HTH luxR-type" evidence="4">
    <location>
        <begin position="196"/>
        <end position="261"/>
    </location>
</feature>
<keyword evidence="6" id="KW-1185">Reference proteome</keyword>
<comment type="caution">
    <text evidence="5">The sequence shown here is derived from an EMBL/GenBank/DDBJ whole genome shotgun (WGS) entry which is preliminary data.</text>
</comment>
<dbReference type="InterPro" id="IPR036388">
    <property type="entry name" value="WH-like_DNA-bd_sf"/>
</dbReference>
<dbReference type="PANTHER" id="PTHR44688">
    <property type="entry name" value="DNA-BINDING TRANSCRIPTIONAL ACTIVATOR DEVR_DOSR"/>
    <property type="match status" value="1"/>
</dbReference>
<dbReference type="PROSITE" id="PS00622">
    <property type="entry name" value="HTH_LUXR_1"/>
    <property type="match status" value="1"/>
</dbReference>
<proteinExistence type="predicted"/>
<dbReference type="PANTHER" id="PTHR44688:SF16">
    <property type="entry name" value="DNA-BINDING TRANSCRIPTIONAL ACTIVATOR DEVR_DOSR"/>
    <property type="match status" value="1"/>
</dbReference>
<dbReference type="Gene3D" id="1.10.10.10">
    <property type="entry name" value="Winged helix-like DNA-binding domain superfamily/Winged helix DNA-binding domain"/>
    <property type="match status" value="1"/>
</dbReference>
<dbReference type="InterPro" id="IPR016032">
    <property type="entry name" value="Sig_transdc_resp-reg_C-effctor"/>
</dbReference>
<accession>A0ABU8RF72</accession>
<dbReference type="SUPFAM" id="SSF46894">
    <property type="entry name" value="C-terminal effector domain of the bipartite response regulators"/>
    <property type="match status" value="1"/>
</dbReference>